<keyword evidence="4" id="KW-0479">Metal-binding</keyword>
<dbReference type="GO" id="GO:0051539">
    <property type="term" value="F:4 iron, 4 sulfur cluster binding"/>
    <property type="evidence" value="ECO:0007669"/>
    <property type="project" value="UniProtKB-KW"/>
</dbReference>
<dbReference type="PANTHER" id="PTHR33693">
    <property type="entry name" value="TYPE-5 URACIL-DNA GLYCOSYLASE"/>
    <property type="match status" value="1"/>
</dbReference>
<dbReference type="SMART" id="SM00987">
    <property type="entry name" value="UreE_C"/>
    <property type="match status" value="1"/>
</dbReference>
<dbReference type="AlphaFoldDB" id="A0A1M5DY22"/>
<dbReference type="InterPro" id="IPR036895">
    <property type="entry name" value="Uracil-DNA_glycosylase-like_sf"/>
</dbReference>
<evidence type="ECO:0000256" key="6">
    <source>
        <dbReference type="ARBA" id="ARBA00022801"/>
    </source>
</evidence>
<dbReference type="OrthoDB" id="5290748at2"/>
<gene>
    <name evidence="11" type="ORF">SAMN05443575_0729</name>
</gene>
<comment type="similarity">
    <text evidence="1">Belongs to the uracil-DNA glycosylase (UDG) superfamily. Type 4 (UDGa) family.</text>
</comment>
<keyword evidence="9" id="KW-0234">DNA repair</keyword>
<reference evidence="12" key="1">
    <citation type="submission" date="2016-11" db="EMBL/GenBank/DDBJ databases">
        <authorList>
            <person name="Varghese N."/>
            <person name="Submissions S."/>
        </authorList>
    </citation>
    <scope>NUCLEOTIDE SEQUENCE [LARGE SCALE GENOMIC DNA]</scope>
    <source>
        <strain evidence="12">DSM 45627</strain>
    </source>
</reference>
<dbReference type="SUPFAM" id="SSF52141">
    <property type="entry name" value="Uracil-DNA glycosylase-like"/>
    <property type="match status" value="1"/>
</dbReference>
<keyword evidence="8" id="KW-0411">Iron-sulfur</keyword>
<dbReference type="GO" id="GO:0006281">
    <property type="term" value="P:DNA repair"/>
    <property type="evidence" value="ECO:0007669"/>
    <property type="project" value="UniProtKB-KW"/>
</dbReference>
<dbReference type="RefSeq" id="WP_073386003.1">
    <property type="nucleotide sequence ID" value="NZ_FQVU01000001.1"/>
</dbReference>
<dbReference type="InterPro" id="IPR005122">
    <property type="entry name" value="Uracil-DNA_glycosylase-like"/>
</dbReference>
<evidence type="ECO:0000256" key="3">
    <source>
        <dbReference type="ARBA" id="ARBA00022485"/>
    </source>
</evidence>
<evidence type="ECO:0000256" key="7">
    <source>
        <dbReference type="ARBA" id="ARBA00023004"/>
    </source>
</evidence>
<dbReference type="Gene3D" id="3.40.470.10">
    <property type="entry name" value="Uracil-DNA glycosylase-like domain"/>
    <property type="match status" value="1"/>
</dbReference>
<dbReference type="Proteomes" id="UP000186132">
    <property type="component" value="Unassembled WGS sequence"/>
</dbReference>
<dbReference type="SMART" id="SM00986">
    <property type="entry name" value="UDG"/>
    <property type="match status" value="1"/>
</dbReference>
<dbReference type="InterPro" id="IPR005273">
    <property type="entry name" value="Ura-DNA_glyco_family4"/>
</dbReference>
<dbReference type="InterPro" id="IPR051536">
    <property type="entry name" value="UDG_Type-4/5"/>
</dbReference>
<organism evidence="11 12">
    <name type="scientific">Jatrophihabitans endophyticus</name>
    <dbReference type="NCBI Taxonomy" id="1206085"/>
    <lineage>
        <taxon>Bacteria</taxon>
        <taxon>Bacillati</taxon>
        <taxon>Actinomycetota</taxon>
        <taxon>Actinomycetes</taxon>
        <taxon>Jatrophihabitantales</taxon>
        <taxon>Jatrophihabitantaceae</taxon>
        <taxon>Jatrophihabitans</taxon>
    </lineage>
</organism>
<sequence>MAARPSFPGAAEFVPDSRAVDDLRTHAAGCRGCDLYADATQTVFGSGNAHARVMLVGEQPGDVEDTRGYPFVGPAGQVLRRGLTDAGLGDTPVFVTNAVKHFRFTERGRRRIHEKPTAAHATACRPWLAAELRAVRPAIVVALGATAAGSLFGSGFRLTAARGQRLDWPPAKGDFADSDVDVQVAFATVHPSSILRTPDDERDAAYAAFVADLAVVAEAVRR</sequence>
<protein>
    <recommendedName>
        <fullName evidence="2">Type-4 uracil-DNA glycosylase</fullName>
    </recommendedName>
</protein>
<evidence type="ECO:0000256" key="8">
    <source>
        <dbReference type="ARBA" id="ARBA00023014"/>
    </source>
</evidence>
<keyword evidence="6" id="KW-0378">Hydrolase</keyword>
<evidence type="ECO:0000256" key="5">
    <source>
        <dbReference type="ARBA" id="ARBA00022763"/>
    </source>
</evidence>
<feature type="domain" description="Uracil-DNA glycosylase-like" evidence="10">
    <location>
        <begin position="44"/>
        <end position="214"/>
    </location>
</feature>
<evidence type="ECO:0000256" key="9">
    <source>
        <dbReference type="ARBA" id="ARBA00023204"/>
    </source>
</evidence>
<dbReference type="GO" id="GO:0097506">
    <property type="term" value="F:deaminated base DNA N-glycosylase activity"/>
    <property type="evidence" value="ECO:0007669"/>
    <property type="project" value="UniProtKB-ARBA"/>
</dbReference>
<evidence type="ECO:0000313" key="11">
    <source>
        <dbReference type="EMBL" id="SHF71928.1"/>
    </source>
</evidence>
<dbReference type="PANTHER" id="PTHR33693:SF9">
    <property type="entry name" value="TYPE-4 URACIL-DNA GLYCOSYLASE"/>
    <property type="match status" value="1"/>
</dbReference>
<dbReference type="STRING" id="1206085.SAMN05443575_0729"/>
<accession>A0A1M5DY22</accession>
<evidence type="ECO:0000256" key="4">
    <source>
        <dbReference type="ARBA" id="ARBA00022723"/>
    </source>
</evidence>
<dbReference type="Pfam" id="PF03167">
    <property type="entry name" value="UDG"/>
    <property type="match status" value="1"/>
</dbReference>
<dbReference type="GO" id="GO:0046872">
    <property type="term" value="F:metal ion binding"/>
    <property type="evidence" value="ECO:0007669"/>
    <property type="project" value="UniProtKB-KW"/>
</dbReference>
<keyword evidence="5" id="KW-0227">DNA damage</keyword>
<keyword evidence="7" id="KW-0408">Iron</keyword>
<evidence type="ECO:0000259" key="10">
    <source>
        <dbReference type="SMART" id="SM00986"/>
    </source>
</evidence>
<dbReference type="EMBL" id="FQVU01000001">
    <property type="protein sequence ID" value="SHF71928.1"/>
    <property type="molecule type" value="Genomic_DNA"/>
</dbReference>
<dbReference type="CDD" id="cd10030">
    <property type="entry name" value="UDG-F4_TTUDGA_SPO1dp_like"/>
    <property type="match status" value="1"/>
</dbReference>
<evidence type="ECO:0000256" key="2">
    <source>
        <dbReference type="ARBA" id="ARBA00019403"/>
    </source>
</evidence>
<keyword evidence="12" id="KW-1185">Reference proteome</keyword>
<evidence type="ECO:0000256" key="1">
    <source>
        <dbReference type="ARBA" id="ARBA00006521"/>
    </source>
</evidence>
<name>A0A1M5DY22_9ACTN</name>
<proteinExistence type="inferred from homology"/>
<keyword evidence="3" id="KW-0004">4Fe-4S</keyword>
<dbReference type="NCBIfam" id="TIGR03914">
    <property type="entry name" value="UDG_fam_dom"/>
    <property type="match status" value="1"/>
</dbReference>
<evidence type="ECO:0000313" key="12">
    <source>
        <dbReference type="Proteomes" id="UP000186132"/>
    </source>
</evidence>